<keyword evidence="13" id="KW-1185">Reference proteome</keyword>
<keyword evidence="4 8" id="KW-0378">Hydrolase</keyword>
<feature type="active site" description="Charge relay system" evidence="7 8">
    <location>
        <position position="428"/>
    </location>
</feature>
<dbReference type="SMART" id="SM00060">
    <property type="entry name" value="FN3"/>
    <property type="match status" value="2"/>
</dbReference>
<dbReference type="PROSITE" id="PS00137">
    <property type="entry name" value="SUBTILASE_HIS"/>
    <property type="match status" value="1"/>
</dbReference>
<feature type="region of interest" description="Disordered" evidence="9">
    <location>
        <begin position="206"/>
        <end position="239"/>
    </location>
</feature>
<dbReference type="Gene3D" id="2.60.40.10">
    <property type="entry name" value="Immunoglobulins"/>
    <property type="match status" value="2"/>
</dbReference>
<dbReference type="InterPro" id="IPR015500">
    <property type="entry name" value="Peptidase_S8_subtilisin-rel"/>
</dbReference>
<dbReference type="GO" id="GO:0016020">
    <property type="term" value="C:membrane"/>
    <property type="evidence" value="ECO:0007669"/>
    <property type="project" value="TreeGrafter"/>
</dbReference>
<evidence type="ECO:0000256" key="4">
    <source>
        <dbReference type="ARBA" id="ARBA00022801"/>
    </source>
</evidence>
<dbReference type="CDD" id="cd04059">
    <property type="entry name" value="Peptidases_S8_Protein_convertases_Kexins_Furin-like"/>
    <property type="match status" value="1"/>
</dbReference>
<comment type="caution">
    <text evidence="12">The sequence shown here is derived from an EMBL/GenBank/DDBJ whole genome shotgun (WGS) entry which is preliminary data.</text>
</comment>
<dbReference type="PROSITE" id="PS51829">
    <property type="entry name" value="P_HOMO_B"/>
    <property type="match status" value="1"/>
</dbReference>
<dbReference type="PROSITE" id="PS51892">
    <property type="entry name" value="SUBTILASE"/>
    <property type="match status" value="1"/>
</dbReference>
<reference evidence="12" key="1">
    <citation type="journal article" date="2014" name="Int. J. Syst. Evol. Microbiol.">
        <title>Complete genome sequence of Corynebacterium casei LMG S-19264T (=DSM 44701T), isolated from a smear-ripened cheese.</title>
        <authorList>
            <consortium name="US DOE Joint Genome Institute (JGI-PGF)"/>
            <person name="Walter F."/>
            <person name="Albersmeier A."/>
            <person name="Kalinowski J."/>
            <person name="Ruckert C."/>
        </authorList>
    </citation>
    <scope>NUCLEOTIDE SEQUENCE</scope>
    <source>
        <strain evidence="12">KCTC 12870</strain>
    </source>
</reference>
<feature type="domain" description="P/Homo B" evidence="11">
    <location>
        <begin position="512"/>
        <end position="635"/>
    </location>
</feature>
<keyword evidence="2 8" id="KW-0645">Protease</keyword>
<dbReference type="PROSITE" id="PS00138">
    <property type="entry name" value="SUBTILASE_SER"/>
    <property type="match status" value="1"/>
</dbReference>
<dbReference type="GO" id="GO:0005737">
    <property type="term" value="C:cytoplasm"/>
    <property type="evidence" value="ECO:0007669"/>
    <property type="project" value="UniProtKB-ARBA"/>
</dbReference>
<dbReference type="InterPro" id="IPR036116">
    <property type="entry name" value="FN3_sf"/>
</dbReference>
<accession>A0A8J3GG05</accession>
<evidence type="ECO:0000256" key="7">
    <source>
        <dbReference type="PIRSR" id="PIRSR615500-1"/>
    </source>
</evidence>
<feature type="active site" description="Charge relay system" evidence="7 8">
    <location>
        <position position="239"/>
    </location>
</feature>
<dbReference type="SUPFAM" id="SSF49265">
    <property type="entry name" value="Fibronectin type III"/>
    <property type="match status" value="2"/>
</dbReference>
<evidence type="ECO:0000256" key="3">
    <source>
        <dbReference type="ARBA" id="ARBA00022729"/>
    </source>
</evidence>
<dbReference type="SUPFAM" id="SSF49785">
    <property type="entry name" value="Galactose-binding domain-like"/>
    <property type="match status" value="1"/>
</dbReference>
<evidence type="ECO:0000313" key="12">
    <source>
        <dbReference type="EMBL" id="GHC09821.1"/>
    </source>
</evidence>
<feature type="active site" description="Charge relay system" evidence="7 8">
    <location>
        <position position="190"/>
    </location>
</feature>
<organism evidence="12 13">
    <name type="scientific">Cerasicoccus arenae</name>
    <dbReference type="NCBI Taxonomy" id="424488"/>
    <lineage>
        <taxon>Bacteria</taxon>
        <taxon>Pseudomonadati</taxon>
        <taxon>Verrucomicrobiota</taxon>
        <taxon>Opitutia</taxon>
        <taxon>Puniceicoccales</taxon>
        <taxon>Cerasicoccaceae</taxon>
        <taxon>Cerasicoccus</taxon>
    </lineage>
</organism>
<keyword evidence="6" id="KW-0106">Calcium</keyword>
<dbReference type="InterPro" id="IPR023827">
    <property type="entry name" value="Peptidase_S8_Asp-AS"/>
</dbReference>
<dbReference type="InterPro" id="IPR008979">
    <property type="entry name" value="Galactose-bd-like_sf"/>
</dbReference>
<dbReference type="Pfam" id="PF01483">
    <property type="entry name" value="P_proprotein"/>
    <property type="match status" value="1"/>
</dbReference>
<dbReference type="GO" id="GO:0012505">
    <property type="term" value="C:endomembrane system"/>
    <property type="evidence" value="ECO:0007669"/>
    <property type="project" value="UniProtKB-ARBA"/>
</dbReference>
<dbReference type="Gene3D" id="2.60.120.260">
    <property type="entry name" value="Galactose-binding domain-like"/>
    <property type="match status" value="1"/>
</dbReference>
<dbReference type="InterPro" id="IPR000209">
    <property type="entry name" value="Peptidase_S8/S53_dom"/>
</dbReference>
<dbReference type="PROSITE" id="PS00136">
    <property type="entry name" value="SUBTILASE_ASP"/>
    <property type="match status" value="1"/>
</dbReference>
<reference evidence="12" key="2">
    <citation type="submission" date="2020-09" db="EMBL/GenBank/DDBJ databases">
        <authorList>
            <person name="Sun Q."/>
            <person name="Kim S."/>
        </authorList>
    </citation>
    <scope>NUCLEOTIDE SEQUENCE</scope>
    <source>
        <strain evidence="12">KCTC 12870</strain>
    </source>
</reference>
<dbReference type="PROSITE" id="PS50853">
    <property type="entry name" value="FN3"/>
    <property type="match status" value="2"/>
</dbReference>
<dbReference type="PANTHER" id="PTHR42884:SF14">
    <property type="entry name" value="NEUROENDOCRINE CONVERTASE 1"/>
    <property type="match status" value="1"/>
</dbReference>
<proteinExistence type="inferred from homology"/>
<evidence type="ECO:0000256" key="2">
    <source>
        <dbReference type="ARBA" id="ARBA00022670"/>
    </source>
</evidence>
<evidence type="ECO:0000256" key="1">
    <source>
        <dbReference type="ARBA" id="ARBA00005325"/>
    </source>
</evidence>
<comment type="similarity">
    <text evidence="1">Belongs to the peptidase S8 family. Furin subfamily.</text>
</comment>
<dbReference type="CDD" id="cd00063">
    <property type="entry name" value="FN3"/>
    <property type="match status" value="2"/>
</dbReference>
<feature type="domain" description="Fibronectin type-III" evidence="10">
    <location>
        <begin position="641"/>
        <end position="733"/>
    </location>
</feature>
<dbReference type="PRINTS" id="PR00723">
    <property type="entry name" value="SUBTILISIN"/>
</dbReference>
<protein>
    <recommendedName>
        <fullName evidence="14">P/Homo B domain-containing protein</fullName>
    </recommendedName>
</protein>
<dbReference type="GO" id="GO:0016485">
    <property type="term" value="P:protein processing"/>
    <property type="evidence" value="ECO:0007669"/>
    <property type="project" value="TreeGrafter"/>
</dbReference>
<evidence type="ECO:0000256" key="9">
    <source>
        <dbReference type="SAM" id="MobiDB-lite"/>
    </source>
</evidence>
<dbReference type="InterPro" id="IPR036852">
    <property type="entry name" value="Peptidase_S8/S53_dom_sf"/>
</dbReference>
<keyword evidence="3" id="KW-0732">Signal</keyword>
<dbReference type="InterPro" id="IPR013783">
    <property type="entry name" value="Ig-like_fold"/>
</dbReference>
<evidence type="ECO:0000256" key="8">
    <source>
        <dbReference type="PROSITE-ProRule" id="PRU01240"/>
    </source>
</evidence>
<dbReference type="InterPro" id="IPR003961">
    <property type="entry name" value="FN3_dom"/>
</dbReference>
<dbReference type="SUPFAM" id="SSF52743">
    <property type="entry name" value="Subtilisin-like"/>
    <property type="match status" value="1"/>
</dbReference>
<evidence type="ECO:0000259" key="11">
    <source>
        <dbReference type="PROSITE" id="PS51829"/>
    </source>
</evidence>
<dbReference type="InterPro" id="IPR023828">
    <property type="entry name" value="Peptidase_S8_Ser-AS"/>
</dbReference>
<evidence type="ECO:0008006" key="14">
    <source>
        <dbReference type="Google" id="ProtNLM"/>
    </source>
</evidence>
<dbReference type="InterPro" id="IPR002884">
    <property type="entry name" value="P_dom"/>
</dbReference>
<dbReference type="Pfam" id="PF00082">
    <property type="entry name" value="Peptidase_S8"/>
    <property type="match status" value="1"/>
</dbReference>
<evidence type="ECO:0000259" key="10">
    <source>
        <dbReference type="PROSITE" id="PS50853"/>
    </source>
</evidence>
<dbReference type="AlphaFoldDB" id="A0A8J3GG05"/>
<sequence>MFAQSTDQYTLAPNEVYWKNGPVKERIETIEPASSPNVVLAQSKSLNKSKGEQPRLVFYEKDKPRNDFTRRILSESIVVTLREGANADAIAAALGATNAGRIALPGNRYRFRLLDYNDVLGIEDRVDDFIEIIAIERQFARLQERRSVPNDPLFPEQWHLVDDNPEVYDINLGDVWETYTGAGVVIGIVDDGLAINHPDLLPNMEPSMHYDFRDGDTDPSPELLTPDTDDGSSSGEDKHGTAVAGLAAARGNNGIGVSGVAPQAHLAGLRLIGDYAEDVTEAEAFLHGLQSIDIKNNSWGPAGFGDVLIGPGPLAKEALKQAAEEGRGGKGTIFVWAAGNGRFRKDDCNKDGYSSSPYTISVGAVSEFGKQAIYSESGASLMICAPSLDSGARGLVTTDLLANDGYNHDALKEELDDLDYTLNFSGTSGSAPIISGIVALLLEANPNLNWRDVQEILIRSARQVDADDQGWFDNAAAAPFHFNRKYGAGLVDVEAAISLAESWTSLGVRKSLSAQNHTLSLPANVPDDATTLEVNFAMPSVGFRVEHAEMRLSLTHESRGELEIILISPNGTESMLLASTDLDQEADIVDFAFNSVHFWGESAGGEWTLRIVDKQTELPGELTQATLTLYGTATSNALPATPRNLVFTRLSTLSAWMAWEDIADNETGYRIERAAGYNKPWTLVATTKPGVTYYYDETLDGEFYYFYRVTAISGDIQSAYTEPAESYRAFLETTQLYYANFEADQGFETGALAGQNGWGGANTASNKVLVDTSMGGMRLASLGGNGYQGSQYDYVYGSAVYFADARSEAHFSCQLEIDSTLVKAKDRFGVGFYNLSGQLLFVLEFDAKGRDLYYYNSDYVYHSLNRSFSLRKAYDLEIIINLTSNTWSASLDGRSIGSNLPVAKNTNDLSGIAYHEFSWYVVNTSLPGANRMLFDDVKLEMVASSVPDAPLALEGFAQGSSVVFLYWNDPFLARTYHIEGRKVGDAEWVEMLNFPVEDWPLPVAVKGLEPDTEYEFRVQAENNFGFSYYSDIVAITSLREYQDWLRQYDLEVDVPLLADPYEVGHPLLLAYALGIHPERFSERRLPKQSIDEGGGMITLRYYRSRDDVVYKVMMCDNLVGPWTTSDVIQDYEVDGRFITAAAPIPASGATFLQLVTTLADQ</sequence>
<evidence type="ECO:0000256" key="6">
    <source>
        <dbReference type="ARBA" id="ARBA00022837"/>
    </source>
</evidence>
<dbReference type="EMBL" id="BMXG01000022">
    <property type="protein sequence ID" value="GHC09821.1"/>
    <property type="molecule type" value="Genomic_DNA"/>
</dbReference>
<dbReference type="Proteomes" id="UP000642829">
    <property type="component" value="Unassembled WGS sequence"/>
</dbReference>
<dbReference type="PANTHER" id="PTHR42884">
    <property type="entry name" value="PROPROTEIN CONVERTASE SUBTILISIN/KEXIN-RELATED"/>
    <property type="match status" value="1"/>
</dbReference>
<dbReference type="InterPro" id="IPR022398">
    <property type="entry name" value="Peptidase_S8_His-AS"/>
</dbReference>
<evidence type="ECO:0000313" key="13">
    <source>
        <dbReference type="Proteomes" id="UP000642829"/>
    </source>
</evidence>
<dbReference type="Gene3D" id="3.40.50.200">
    <property type="entry name" value="Peptidase S8/S53 domain"/>
    <property type="match status" value="1"/>
</dbReference>
<dbReference type="GO" id="GO:0004252">
    <property type="term" value="F:serine-type endopeptidase activity"/>
    <property type="evidence" value="ECO:0007669"/>
    <property type="project" value="UniProtKB-UniRule"/>
</dbReference>
<keyword evidence="5 8" id="KW-0720">Serine protease</keyword>
<evidence type="ECO:0000256" key="5">
    <source>
        <dbReference type="ARBA" id="ARBA00022825"/>
    </source>
</evidence>
<dbReference type="InterPro" id="IPR034182">
    <property type="entry name" value="Kexin/furin"/>
</dbReference>
<feature type="domain" description="Fibronectin type-III" evidence="10">
    <location>
        <begin position="949"/>
        <end position="1040"/>
    </location>
</feature>
<gene>
    <name evidence="12" type="ORF">GCM10007047_28910</name>
</gene>
<name>A0A8J3GG05_9BACT</name>